<dbReference type="PANTHER" id="PTHR21327">
    <property type="entry name" value="GTP CYCLOHYDROLASE II-RELATED"/>
    <property type="match status" value="1"/>
</dbReference>
<dbReference type="EMBL" id="MEVD01000023">
    <property type="protein sequence ID" value="OGC52617.1"/>
    <property type="molecule type" value="Genomic_DNA"/>
</dbReference>
<dbReference type="GO" id="GO:0009231">
    <property type="term" value="P:riboflavin biosynthetic process"/>
    <property type="evidence" value="ECO:0007669"/>
    <property type="project" value="UniProtKB-UniPathway"/>
</dbReference>
<dbReference type="InterPro" id="IPR036144">
    <property type="entry name" value="RibA-like_sf"/>
</dbReference>
<dbReference type="UniPathway" id="UPA00275"/>
<dbReference type="GO" id="GO:0008686">
    <property type="term" value="F:3,4-dihydroxy-2-butanone-4-phosphate synthase activity"/>
    <property type="evidence" value="ECO:0007669"/>
    <property type="project" value="TreeGrafter"/>
</dbReference>
<evidence type="ECO:0000256" key="2">
    <source>
        <dbReference type="ARBA" id="ARBA00022619"/>
    </source>
</evidence>
<evidence type="ECO:0000259" key="4">
    <source>
        <dbReference type="Pfam" id="PF00925"/>
    </source>
</evidence>
<accession>A0A1F4V602</accession>
<dbReference type="Proteomes" id="UP000178127">
    <property type="component" value="Unassembled WGS sequence"/>
</dbReference>
<name>A0A1F4V602_UNCKA</name>
<dbReference type="Gene3D" id="3.40.50.10990">
    <property type="entry name" value="GTP cyclohydrolase II"/>
    <property type="match status" value="1"/>
</dbReference>
<dbReference type="Gene3D" id="2.40.320.10">
    <property type="entry name" value="Hypothetical Protein Pfu-838710-001"/>
    <property type="match status" value="1"/>
</dbReference>
<comment type="pathway">
    <text evidence="1">Cofactor biosynthesis; riboflavin biosynthesis.</text>
</comment>
<organism evidence="5 6">
    <name type="scientific">candidate division WWE3 bacterium RIFCSPHIGHO2_02_FULL_38_14</name>
    <dbReference type="NCBI Taxonomy" id="1802620"/>
    <lineage>
        <taxon>Bacteria</taxon>
        <taxon>Katanobacteria</taxon>
    </lineage>
</organism>
<protein>
    <recommendedName>
        <fullName evidence="4">GTP cyclohydrolase II domain-containing protein</fullName>
    </recommendedName>
</protein>
<dbReference type="InterPro" id="IPR032677">
    <property type="entry name" value="GTP_cyclohydro_II"/>
</dbReference>
<feature type="domain" description="GTP cyclohydrolase II" evidence="4">
    <location>
        <begin position="33"/>
        <end position="208"/>
    </location>
</feature>
<dbReference type="SUPFAM" id="SSF142695">
    <property type="entry name" value="RibA-like"/>
    <property type="match status" value="1"/>
</dbReference>
<reference evidence="5 6" key="1">
    <citation type="journal article" date="2016" name="Nat. Commun.">
        <title>Thousands of microbial genomes shed light on interconnected biogeochemical processes in an aquifer system.</title>
        <authorList>
            <person name="Anantharaman K."/>
            <person name="Brown C.T."/>
            <person name="Hug L.A."/>
            <person name="Sharon I."/>
            <person name="Castelle C.J."/>
            <person name="Probst A.J."/>
            <person name="Thomas B.C."/>
            <person name="Singh A."/>
            <person name="Wilkins M.J."/>
            <person name="Karaoz U."/>
            <person name="Brodie E.L."/>
            <person name="Williams K.H."/>
            <person name="Hubbard S.S."/>
            <person name="Banfield J.F."/>
        </authorList>
    </citation>
    <scope>NUCLEOTIDE SEQUENCE [LARGE SCALE GENOMIC DNA]</scope>
</reference>
<gene>
    <name evidence="5" type="ORF">A3D91_01280</name>
</gene>
<proteinExistence type="predicted"/>
<evidence type="ECO:0000256" key="3">
    <source>
        <dbReference type="ARBA" id="ARBA00022723"/>
    </source>
</evidence>
<dbReference type="GO" id="GO:0005829">
    <property type="term" value="C:cytosol"/>
    <property type="evidence" value="ECO:0007669"/>
    <property type="project" value="TreeGrafter"/>
</dbReference>
<dbReference type="PANTHER" id="PTHR21327:SF18">
    <property type="entry name" value="3,4-DIHYDROXY-2-BUTANONE 4-PHOSPHATE SYNTHASE"/>
    <property type="match status" value="1"/>
</dbReference>
<keyword evidence="2" id="KW-0686">Riboflavin biosynthesis</keyword>
<sequence>MDKNNFSFYFMKNNEYLGDCFVIVYKATAQEIFEDSLTGDHILFLVKFGKPVDTEKIDLDYFNFINVNNFDLDKPILLRIGSECLFGTYGDSHCDCEQQRINALKAINYNGQGVYVHMPQEGQGRGLHYKASELELQVSGRNPEGKYIGEKSINEAYELLLGHDVILDIRSLKIIKYIFSTLGLDKLPYVLVTSNPNKVGELAGDLEIIVQGVADVNREITIDNISEYLSKLYHKNQDINAEEMLKITDLLKSVNDIPMRIVNISAFIKEDIERGRKLNADINLLKSLIEEIDKKTHNKSNAILTYKKNTRLLQDKYSKNSISNELEYSFLVDNEIFEKLVPVLGRKYIYYTAFEINRHFDLINSNLLEISGKILKIRTSYNILGMDTDCSTRFIYKTPTISNGKDAYETINTEIQGDLNLELMNANPLYCQSKEREVVTHVCKISEDLNILIKHYPALGTALEIKGDPKSAEEYYNKIKTLNHVKKVDIESLLDSYGYILKFSKSQKESVIALEKENARKYLQKNINILAKVFSHTNRYIRP</sequence>
<dbReference type="Pfam" id="PF00925">
    <property type="entry name" value="GTP_cyclohydro2"/>
    <property type="match status" value="1"/>
</dbReference>
<dbReference type="STRING" id="1802620.A3D91_01280"/>
<dbReference type="AlphaFoldDB" id="A0A1F4V602"/>
<comment type="caution">
    <text evidence="5">The sequence shown here is derived from an EMBL/GenBank/DDBJ whole genome shotgun (WGS) entry which is preliminary data.</text>
</comment>
<evidence type="ECO:0000313" key="5">
    <source>
        <dbReference type="EMBL" id="OGC52617.1"/>
    </source>
</evidence>
<evidence type="ECO:0000256" key="1">
    <source>
        <dbReference type="ARBA" id="ARBA00005104"/>
    </source>
</evidence>
<dbReference type="GO" id="GO:0046872">
    <property type="term" value="F:metal ion binding"/>
    <property type="evidence" value="ECO:0007669"/>
    <property type="project" value="UniProtKB-KW"/>
</dbReference>
<evidence type="ECO:0000313" key="6">
    <source>
        <dbReference type="Proteomes" id="UP000178127"/>
    </source>
</evidence>
<keyword evidence="3" id="KW-0479">Metal-binding</keyword>